<name>A0A2H0N8A3_9BACT</name>
<gene>
    <name evidence="2" type="ORF">COV57_00745</name>
</gene>
<feature type="transmembrane region" description="Helical" evidence="1">
    <location>
        <begin position="6"/>
        <end position="23"/>
    </location>
</feature>
<proteinExistence type="predicted"/>
<accession>A0A2H0N8A3</accession>
<keyword evidence="1" id="KW-0812">Transmembrane</keyword>
<evidence type="ECO:0000313" key="3">
    <source>
        <dbReference type="Proteomes" id="UP000229893"/>
    </source>
</evidence>
<reference evidence="2 3" key="1">
    <citation type="submission" date="2017-09" db="EMBL/GenBank/DDBJ databases">
        <title>Depth-based differentiation of microbial function through sediment-hosted aquifers and enrichment of novel symbionts in the deep terrestrial subsurface.</title>
        <authorList>
            <person name="Probst A.J."/>
            <person name="Ladd B."/>
            <person name="Jarett J.K."/>
            <person name="Geller-Mcgrath D.E."/>
            <person name="Sieber C.M."/>
            <person name="Emerson J.B."/>
            <person name="Anantharaman K."/>
            <person name="Thomas B.C."/>
            <person name="Malmstrom R."/>
            <person name="Stieglmeier M."/>
            <person name="Klingl A."/>
            <person name="Woyke T."/>
            <person name="Ryan C.M."/>
            <person name="Banfield J.F."/>
        </authorList>
    </citation>
    <scope>NUCLEOTIDE SEQUENCE [LARGE SCALE GENOMIC DNA]</scope>
    <source>
        <strain evidence="2">CG11_big_fil_rev_8_21_14_0_20_35_14</strain>
    </source>
</reference>
<dbReference type="AlphaFoldDB" id="A0A2H0N8A3"/>
<protein>
    <submittedName>
        <fullName evidence="2">Uncharacterized protein</fullName>
    </submittedName>
</protein>
<sequence>MPVGKPSLTGIFFILKIYVIFEIESIFRKDNKMIPPIVGKLICPFGCKGIEIDIVRGSDVDINQSSSGYFCSNCHAKMELESYTSLPIEENPYIHY</sequence>
<evidence type="ECO:0000256" key="1">
    <source>
        <dbReference type="SAM" id="Phobius"/>
    </source>
</evidence>
<keyword evidence="1" id="KW-1133">Transmembrane helix</keyword>
<dbReference type="EMBL" id="PCWO01000010">
    <property type="protein sequence ID" value="PIR05128.1"/>
    <property type="molecule type" value="Genomic_DNA"/>
</dbReference>
<dbReference type="Proteomes" id="UP000229893">
    <property type="component" value="Unassembled WGS sequence"/>
</dbReference>
<comment type="caution">
    <text evidence="2">The sequence shown here is derived from an EMBL/GenBank/DDBJ whole genome shotgun (WGS) entry which is preliminary data.</text>
</comment>
<evidence type="ECO:0000313" key="2">
    <source>
        <dbReference type="EMBL" id="PIR05128.1"/>
    </source>
</evidence>
<keyword evidence="1" id="KW-0472">Membrane</keyword>
<organism evidence="2 3">
    <name type="scientific">Candidatus Liptonbacteria bacterium CG11_big_fil_rev_8_21_14_0_20_35_14</name>
    <dbReference type="NCBI Taxonomy" id="1974634"/>
    <lineage>
        <taxon>Bacteria</taxon>
        <taxon>Candidatus Liptoniibacteriota</taxon>
    </lineage>
</organism>